<keyword evidence="4" id="KW-1185">Reference proteome</keyword>
<dbReference type="Proteomes" id="UP000297739">
    <property type="component" value="Unassembled WGS sequence"/>
</dbReference>
<gene>
    <name evidence="3" type="ORF">E5J99_19020</name>
</gene>
<comment type="caution">
    <text evidence="3">The sequence shown here is derived from an EMBL/GenBank/DDBJ whole genome shotgun (WGS) entry which is preliminary data.</text>
</comment>
<dbReference type="EMBL" id="SRLD01000052">
    <property type="protein sequence ID" value="TGE13483.1"/>
    <property type="molecule type" value="Genomic_DNA"/>
</dbReference>
<evidence type="ECO:0000256" key="2">
    <source>
        <dbReference type="SAM" id="SignalP"/>
    </source>
</evidence>
<feature type="compositionally biased region" description="Basic residues" evidence="1">
    <location>
        <begin position="145"/>
        <end position="155"/>
    </location>
</feature>
<accession>A0A4Z0PF51</accession>
<feature type="chain" id="PRO_5021278367" evidence="2">
    <location>
        <begin position="25"/>
        <end position="161"/>
    </location>
</feature>
<organism evidence="3 4">
    <name type="scientific">Hymenobacter elongatus</name>
    <dbReference type="NCBI Taxonomy" id="877208"/>
    <lineage>
        <taxon>Bacteria</taxon>
        <taxon>Pseudomonadati</taxon>
        <taxon>Bacteroidota</taxon>
        <taxon>Cytophagia</taxon>
        <taxon>Cytophagales</taxon>
        <taxon>Hymenobacteraceae</taxon>
        <taxon>Hymenobacter</taxon>
    </lineage>
</organism>
<keyword evidence="2" id="KW-0732">Signal</keyword>
<protein>
    <submittedName>
        <fullName evidence="3">Uncharacterized protein</fullName>
    </submittedName>
</protein>
<feature type="compositionally biased region" description="Basic and acidic residues" evidence="1">
    <location>
        <begin position="133"/>
        <end position="144"/>
    </location>
</feature>
<dbReference type="RefSeq" id="WP_135499402.1">
    <property type="nucleotide sequence ID" value="NZ_SRLD01000052.1"/>
</dbReference>
<feature type="region of interest" description="Disordered" evidence="1">
    <location>
        <begin position="108"/>
        <end position="161"/>
    </location>
</feature>
<feature type="signal peptide" evidence="2">
    <location>
        <begin position="1"/>
        <end position="24"/>
    </location>
</feature>
<evidence type="ECO:0000313" key="4">
    <source>
        <dbReference type="Proteomes" id="UP000297739"/>
    </source>
</evidence>
<dbReference type="OrthoDB" id="799522at2"/>
<name>A0A4Z0PF51_9BACT</name>
<sequence length="161" mass="18061">MKLLKIVAAGLFALALNTPTPARAQGNSNVALPTWRQAVGTTTQYYYIPELEGYYDARDRRYVLLRDGRWARVVNVSGYNPNNFHPVVIDYVGAQPWSRIREYKTKYPKAGHPHGMPPGQAKKMRTGQAILIDRNDGYEGDYKKGKSHGNGHGKSKGKDKD</sequence>
<reference evidence="3 4" key="1">
    <citation type="submission" date="2019-04" db="EMBL/GenBank/DDBJ databases">
        <authorList>
            <person name="Feng G."/>
            <person name="Zhang J."/>
            <person name="Zhu H."/>
        </authorList>
    </citation>
    <scope>NUCLEOTIDE SEQUENCE [LARGE SCALE GENOMIC DNA]</scope>
    <source>
        <strain evidence="3 4">JCM 17223</strain>
    </source>
</reference>
<dbReference type="AlphaFoldDB" id="A0A4Z0PF51"/>
<proteinExistence type="predicted"/>
<evidence type="ECO:0000256" key="1">
    <source>
        <dbReference type="SAM" id="MobiDB-lite"/>
    </source>
</evidence>
<evidence type="ECO:0000313" key="3">
    <source>
        <dbReference type="EMBL" id="TGE13483.1"/>
    </source>
</evidence>